<dbReference type="EMBL" id="JAFBIL020000003">
    <property type="protein sequence ID" value="MBZ2207120.1"/>
    <property type="molecule type" value="Genomic_DNA"/>
</dbReference>
<accession>A0ABS7SPS2</accession>
<organism evidence="1 2">
    <name type="scientific">Massilia soli</name>
    <dbReference type="NCBI Taxonomy" id="2792854"/>
    <lineage>
        <taxon>Bacteria</taxon>
        <taxon>Pseudomonadati</taxon>
        <taxon>Pseudomonadota</taxon>
        <taxon>Betaproteobacteria</taxon>
        <taxon>Burkholderiales</taxon>
        <taxon>Oxalobacteraceae</taxon>
        <taxon>Telluria group</taxon>
        <taxon>Massilia</taxon>
    </lineage>
</organism>
<evidence type="ECO:0000313" key="2">
    <source>
        <dbReference type="Proteomes" id="UP000809349"/>
    </source>
</evidence>
<dbReference type="RefSeq" id="WP_223467624.1">
    <property type="nucleotide sequence ID" value="NZ_JAFBIL020000003.1"/>
</dbReference>
<reference evidence="1 2" key="2">
    <citation type="submission" date="2021-08" db="EMBL/GenBank/DDBJ databases">
        <title>Massilia sp. R798.</title>
        <authorList>
            <person name="Baek J.H."/>
            <person name="Jung H.S."/>
            <person name="Kim K.R."/>
            <person name="Jeon C.O."/>
        </authorList>
    </citation>
    <scope>NUCLEOTIDE SEQUENCE [LARGE SCALE GENOMIC DNA]</scope>
    <source>
        <strain evidence="1 2">R798</strain>
    </source>
</reference>
<reference evidence="1 2" key="1">
    <citation type="submission" date="2021-01" db="EMBL/GenBank/DDBJ databases">
        <authorList>
            <person name="Ruan W."/>
            <person name="Khan S.A."/>
            <person name="Jeon C.O."/>
        </authorList>
    </citation>
    <scope>NUCLEOTIDE SEQUENCE [LARGE SCALE GENOMIC DNA]</scope>
    <source>
        <strain evidence="1 2">R798</strain>
    </source>
</reference>
<gene>
    <name evidence="1" type="ORF">I4X03_007590</name>
</gene>
<evidence type="ECO:0000313" key="1">
    <source>
        <dbReference type="EMBL" id="MBZ2207120.1"/>
    </source>
</evidence>
<proteinExistence type="predicted"/>
<name>A0ABS7SPS2_9BURK</name>
<comment type="caution">
    <text evidence="1">The sequence shown here is derived from an EMBL/GenBank/DDBJ whole genome shotgun (WGS) entry which is preliminary data.</text>
</comment>
<protein>
    <submittedName>
        <fullName evidence="1">Uncharacterized protein</fullName>
    </submittedName>
</protein>
<sequence>MTEEEIKTRDMKQFQTCRIPEPRRHFLLETPSFSVAIAVNSRLVALFRRVKTGAEWEALGVIPYNIRQFETDPEDWISEGFGKDDFEGIACRFSPVFPTVEKGCARAIRDGGRFVTDFYQALELRRFGVAWQEMSRSSQHVRDAVDACRALENDNVDEAIQLARAAIIGNPRDLRYYEVLEQARLLKGDVRCILDAIAYYANDMSTVAGHADKYLKLAIAEDRYDLMLDFILKVITGVNAEIAGQIDIKRRIYGKQQKHVYVRDLHNFIARISTMRAVLCERLIHANRCRDDDLLKLLDLVETADPKKAKKVSKLRALIHA</sequence>
<dbReference type="Proteomes" id="UP000809349">
    <property type="component" value="Unassembled WGS sequence"/>
</dbReference>
<keyword evidence="2" id="KW-1185">Reference proteome</keyword>